<reference evidence="1" key="1">
    <citation type="submission" date="2023-04" db="EMBL/GenBank/DDBJ databases">
        <title>Draft Genome sequencing of Naganishia species isolated from polar environments using Oxford Nanopore Technology.</title>
        <authorList>
            <person name="Leo P."/>
            <person name="Venkateswaran K."/>
        </authorList>
    </citation>
    <scope>NUCLEOTIDE SEQUENCE</scope>
    <source>
        <strain evidence="1">MNA-CCFEE 5261</strain>
    </source>
</reference>
<comment type="caution">
    <text evidence="1">The sequence shown here is derived from an EMBL/GenBank/DDBJ whole genome shotgun (WGS) entry which is preliminary data.</text>
</comment>
<organism evidence="1 2">
    <name type="scientific">Naganishia cerealis</name>
    <dbReference type="NCBI Taxonomy" id="610337"/>
    <lineage>
        <taxon>Eukaryota</taxon>
        <taxon>Fungi</taxon>
        <taxon>Dikarya</taxon>
        <taxon>Basidiomycota</taxon>
        <taxon>Agaricomycotina</taxon>
        <taxon>Tremellomycetes</taxon>
        <taxon>Filobasidiales</taxon>
        <taxon>Filobasidiaceae</taxon>
        <taxon>Naganishia</taxon>
    </lineage>
</organism>
<accession>A0ACC2UXS0</accession>
<proteinExistence type="predicted"/>
<evidence type="ECO:0000313" key="1">
    <source>
        <dbReference type="EMBL" id="KAJ9091744.1"/>
    </source>
</evidence>
<dbReference type="Proteomes" id="UP001241377">
    <property type="component" value="Unassembled WGS sequence"/>
</dbReference>
<name>A0ACC2UXS0_9TREE</name>
<keyword evidence="2" id="KW-1185">Reference proteome</keyword>
<dbReference type="EMBL" id="JASBWR010000144">
    <property type="protein sequence ID" value="KAJ9091744.1"/>
    <property type="molecule type" value="Genomic_DNA"/>
</dbReference>
<sequence>MDLLGPELEFIDMSWAEGWEDNMDHPARLNVRNVTETHPIFKDAESLFQWNALDSPATSKPQVIEFASATLKEEYEDPAKADTETHPPHVEIADVEEGTRLKYPSTAYIPTSHNVGRLITRMGTIQAWDHNMDFLLMMQPVMVAFQKEFEEDPLERMDGAWVRNPDIV</sequence>
<protein>
    <submittedName>
        <fullName evidence="1">Uncharacterized protein</fullName>
    </submittedName>
</protein>
<gene>
    <name evidence="1" type="ORF">QFC19_008954</name>
</gene>
<evidence type="ECO:0000313" key="2">
    <source>
        <dbReference type="Proteomes" id="UP001241377"/>
    </source>
</evidence>